<gene>
    <name evidence="1" type="ordered locus">Hprae_1072</name>
</gene>
<dbReference type="OrthoDB" id="1410448at2"/>
<dbReference type="Proteomes" id="UP000006866">
    <property type="component" value="Chromosome"/>
</dbReference>
<name>E3DLM7_HALPG</name>
<reference evidence="1 2" key="2">
    <citation type="journal article" date="2011" name="Stand. Genomic Sci.">
        <title>Complete genome sequence of the extremely halophilic Halanaerobium praevalens type strain (GSL).</title>
        <authorList>
            <person name="Ivanova N."/>
            <person name="Sikorski J."/>
            <person name="Chertkov O."/>
            <person name="Nolan M."/>
            <person name="Lucas S."/>
            <person name="Hammon N."/>
            <person name="Deshpande S."/>
            <person name="Cheng J.F."/>
            <person name="Tapia R."/>
            <person name="Han C."/>
            <person name="Goodwin L."/>
            <person name="Pitluck S."/>
            <person name="Huntemann M."/>
            <person name="Liolios K."/>
            <person name="Pagani I."/>
            <person name="Mavromatis K."/>
            <person name="Ovchinikova G."/>
            <person name="Pati A."/>
            <person name="Chen A."/>
            <person name="Palaniappan K."/>
            <person name="Land M."/>
            <person name="Hauser L."/>
            <person name="Brambilla E.M."/>
            <person name="Kannan K.P."/>
            <person name="Rohde M."/>
            <person name="Tindall B.J."/>
            <person name="Goker M."/>
            <person name="Detter J.C."/>
            <person name="Woyke T."/>
            <person name="Bristow J."/>
            <person name="Eisen J.A."/>
            <person name="Markowitz V."/>
            <person name="Hugenholtz P."/>
            <person name="Kyrpides N.C."/>
            <person name="Klenk H.P."/>
            <person name="Lapidus A."/>
        </authorList>
    </citation>
    <scope>NUCLEOTIDE SEQUENCE [LARGE SCALE GENOMIC DNA]</scope>
    <source>
        <strain evidence="2">ATCC 33744 / DSM 2228 / GSL</strain>
    </source>
</reference>
<dbReference type="PATRIC" id="fig|572479.3.peg.1084"/>
<dbReference type="eggNOG" id="ENOG5032M1U">
    <property type="taxonomic scope" value="Bacteria"/>
</dbReference>
<dbReference type="HOGENOM" id="CLU_398294_0_0_9"/>
<dbReference type="RefSeq" id="WP_014553256.1">
    <property type="nucleotide sequence ID" value="NC_017455.1"/>
</dbReference>
<dbReference type="KEGG" id="hpk:Hprae_1072"/>
<dbReference type="AlphaFoldDB" id="E3DLM7"/>
<sequence>MDIWSDLIDNFNKKYYGLDLINPQLIIDEINFNELKNKNNNDYFYDQLKVMTSQDPILKSNFKSEFSLLKKEFKNNSNDFLRILCYEILEFFTKGKYFKKTFSMLKNILLNSNNEESSYNKIRTLSQTLIVELLLKGYNLETIKKLPENIFDKYNNHGEVISTNFPHNESWEDYKNNGEFDQAAFNEKIKTIIDNLSIEDRLNKFYEYWSGKKEYYFIFEIIGLRGEVNFNIGKVNFYNPKIKKYIKNKKQKRNSEFFNNENDDKLFLNAAVKIETIDIKEGENKALELIERALDLLRSYKSPKKVNYKVNKACIVVDKNGRLIRDNVSVAITKYHKWHDSPDLKQNKIEPELNQLFESVSDFLYKPINNLNEIEKKIIYSLHWLRKGEETFKEEDELLNYWVVIESLLNFSSRVFSNNEKVIDLSLKLLIPIEINNFIYNMGWELYWYIWHLLNSSQGASERRYNLKLSEELLEKSNLDPPPNSKINLSKFIDSLSLIENEVERKIVKDKVQYAKQFYSDNNFLKKEIDNQISQIENDILMIYRYRNEIVHNAHYENTIIPFYAKKANEYSGNLLRKIIKEYSDKNISIKEILTKSYVNLQNFLQKLEQKEDIDLLNIRL</sequence>
<protein>
    <recommendedName>
        <fullName evidence="3">Apea-like HEPN domain-containing protein</fullName>
    </recommendedName>
</protein>
<keyword evidence="2" id="KW-1185">Reference proteome</keyword>
<proteinExistence type="predicted"/>
<evidence type="ECO:0000313" key="1">
    <source>
        <dbReference type="EMBL" id="ADO77224.1"/>
    </source>
</evidence>
<reference evidence="2" key="1">
    <citation type="submission" date="2010-10" db="EMBL/GenBank/DDBJ databases">
        <title>The complete genome of Halanaerobium praevalens DSM 2228.</title>
        <authorList>
            <consortium name="US DOE Joint Genome Institute (JGI-PGF)"/>
            <person name="Lucas S."/>
            <person name="Copeland A."/>
            <person name="Lapidus A."/>
            <person name="Glavina del Rio T."/>
            <person name="Dalin E."/>
            <person name="Tice H."/>
            <person name="Bruce D."/>
            <person name="Goodwin L."/>
            <person name="Pitluck S."/>
            <person name="Kyrpides N."/>
            <person name="Mavromatis K."/>
            <person name="Ivanova N."/>
            <person name="Ovchinnikova G."/>
            <person name="Chertkov O."/>
            <person name="Detter J.C."/>
            <person name="Han C."/>
            <person name="Larimer F."/>
            <person name="Land M."/>
            <person name="Hauser L."/>
            <person name="Markowitz V."/>
            <person name="Cheng J.-F."/>
            <person name="Hugenholtz P."/>
            <person name="Woyke T."/>
            <person name="Wu D."/>
            <person name="Tindall B."/>
            <person name="Pomrenke H.G."/>
            <person name="Brambilla E."/>
            <person name="Klenk H.-P."/>
            <person name="Eisen J.A."/>
        </authorList>
    </citation>
    <scope>NUCLEOTIDE SEQUENCE [LARGE SCALE GENOMIC DNA]</scope>
    <source>
        <strain evidence="2">ATCC 33744 / DSM 2228 / GSL</strain>
    </source>
</reference>
<evidence type="ECO:0008006" key="3">
    <source>
        <dbReference type="Google" id="ProtNLM"/>
    </source>
</evidence>
<organism evidence="1 2">
    <name type="scientific">Halanaerobium praevalens (strain ATCC 33744 / DSM 2228 / GSL)</name>
    <dbReference type="NCBI Taxonomy" id="572479"/>
    <lineage>
        <taxon>Bacteria</taxon>
        <taxon>Bacillati</taxon>
        <taxon>Bacillota</taxon>
        <taxon>Clostridia</taxon>
        <taxon>Halanaerobiales</taxon>
        <taxon>Halanaerobiaceae</taxon>
        <taxon>Halanaerobium</taxon>
    </lineage>
</organism>
<dbReference type="EMBL" id="CP002175">
    <property type="protein sequence ID" value="ADO77224.1"/>
    <property type="molecule type" value="Genomic_DNA"/>
</dbReference>
<evidence type="ECO:0000313" key="2">
    <source>
        <dbReference type="Proteomes" id="UP000006866"/>
    </source>
</evidence>
<accession>E3DLM7</accession>